<evidence type="ECO:0000256" key="5">
    <source>
        <dbReference type="SAM" id="Phobius"/>
    </source>
</evidence>
<dbReference type="AlphaFoldDB" id="A0A098EKK4"/>
<evidence type="ECO:0000256" key="4">
    <source>
        <dbReference type="ARBA" id="ARBA00023136"/>
    </source>
</evidence>
<dbReference type="GO" id="GO:0016020">
    <property type="term" value="C:membrane"/>
    <property type="evidence" value="ECO:0007669"/>
    <property type="project" value="UniProtKB-SubCell"/>
</dbReference>
<evidence type="ECO:0000256" key="1">
    <source>
        <dbReference type="ARBA" id="ARBA00004141"/>
    </source>
</evidence>
<dbReference type="STRING" id="1499687.BN1080_01788"/>
<evidence type="ECO:0000313" key="8">
    <source>
        <dbReference type="Proteomes" id="UP000043699"/>
    </source>
</evidence>
<dbReference type="InterPro" id="IPR006977">
    <property type="entry name" value="Yip1_dom"/>
</dbReference>
<keyword evidence="2 5" id="KW-0812">Transmembrane</keyword>
<accession>A0A098EKK4</accession>
<evidence type="ECO:0000259" key="6">
    <source>
        <dbReference type="Pfam" id="PF04893"/>
    </source>
</evidence>
<reference evidence="7 8" key="1">
    <citation type="submission" date="2014-09" db="EMBL/GenBank/DDBJ databases">
        <authorList>
            <person name="Urmite Genomes Urmite Genomes"/>
        </authorList>
    </citation>
    <scope>NUCLEOTIDE SEQUENCE [LARGE SCALE GENOMIC DNA]</scope>
    <source>
        <strain evidence="7 8">ES2</strain>
    </source>
</reference>
<dbReference type="RefSeq" id="WP_052651670.1">
    <property type="nucleotide sequence ID" value="NZ_CCXS01000001.1"/>
</dbReference>
<evidence type="ECO:0000313" key="7">
    <source>
        <dbReference type="EMBL" id="CEG22853.1"/>
    </source>
</evidence>
<comment type="subcellular location">
    <subcellularLocation>
        <location evidence="1">Membrane</location>
        <topology evidence="1">Multi-pass membrane protein</topology>
    </subcellularLocation>
</comment>
<evidence type="ECO:0000256" key="2">
    <source>
        <dbReference type="ARBA" id="ARBA00022692"/>
    </source>
</evidence>
<organism evidence="7 8">
    <name type="scientific">Planococcus massiliensis</name>
    <dbReference type="NCBI Taxonomy" id="1499687"/>
    <lineage>
        <taxon>Bacteria</taxon>
        <taxon>Bacillati</taxon>
        <taxon>Bacillota</taxon>
        <taxon>Bacilli</taxon>
        <taxon>Bacillales</taxon>
        <taxon>Caryophanaceae</taxon>
        <taxon>Planococcus</taxon>
    </lineage>
</organism>
<dbReference type="Proteomes" id="UP000043699">
    <property type="component" value="Unassembled WGS sequence"/>
</dbReference>
<sequence>MNEQHETTYNSKLNPFLSVWLNTRNTVRYVIEEKSMVYVFLLILLAGITSTFVSLYQGTDDIGIPIGILIVGSAIISPIAVAIGIAIMSGIYLLVGKLFKGTGTYIELFKAVATSMIPQIWLLPLFLILMIVSPDLFFAGSESASNGAIFFMAIFAVILAIVTIWGIVIQSKAIGEAHRFSSWKGFFTLLIPLLIIGIIVVAFMVIVFMILIGTASI</sequence>
<keyword evidence="8" id="KW-1185">Reference proteome</keyword>
<feature type="domain" description="Yip1" evidence="6">
    <location>
        <begin position="18"/>
        <end position="203"/>
    </location>
</feature>
<dbReference type="EMBL" id="CCXS01000001">
    <property type="protein sequence ID" value="CEG22853.1"/>
    <property type="molecule type" value="Genomic_DNA"/>
</dbReference>
<feature type="transmembrane region" description="Helical" evidence="5">
    <location>
        <begin position="149"/>
        <end position="168"/>
    </location>
</feature>
<feature type="transmembrane region" description="Helical" evidence="5">
    <location>
        <begin position="189"/>
        <end position="212"/>
    </location>
</feature>
<keyword evidence="4 5" id="KW-0472">Membrane</keyword>
<feature type="transmembrane region" description="Helical" evidence="5">
    <location>
        <begin position="116"/>
        <end position="137"/>
    </location>
</feature>
<name>A0A098EKK4_9BACL</name>
<evidence type="ECO:0000256" key="3">
    <source>
        <dbReference type="ARBA" id="ARBA00022989"/>
    </source>
</evidence>
<feature type="transmembrane region" description="Helical" evidence="5">
    <location>
        <begin position="62"/>
        <end position="95"/>
    </location>
</feature>
<proteinExistence type="predicted"/>
<protein>
    <submittedName>
        <fullName evidence="7">Yip1 domain protein</fullName>
    </submittedName>
</protein>
<keyword evidence="3 5" id="KW-1133">Transmembrane helix</keyword>
<gene>
    <name evidence="7" type="ORF">BN1080_01788</name>
</gene>
<dbReference type="Pfam" id="PF04893">
    <property type="entry name" value="Yip1"/>
    <property type="match status" value="1"/>
</dbReference>
<feature type="transmembrane region" description="Helical" evidence="5">
    <location>
        <begin position="37"/>
        <end position="56"/>
    </location>
</feature>